<organism evidence="1 2">
    <name type="scientific">Cytospora mali</name>
    <name type="common">Apple Valsa canker fungus</name>
    <name type="synonym">Valsa mali</name>
    <dbReference type="NCBI Taxonomy" id="578113"/>
    <lineage>
        <taxon>Eukaryota</taxon>
        <taxon>Fungi</taxon>
        <taxon>Dikarya</taxon>
        <taxon>Ascomycota</taxon>
        <taxon>Pezizomycotina</taxon>
        <taxon>Sordariomycetes</taxon>
        <taxon>Sordariomycetidae</taxon>
        <taxon>Diaporthales</taxon>
        <taxon>Cytosporaceae</taxon>
        <taxon>Cytospora</taxon>
    </lineage>
</organism>
<name>A0A194WA30_CYTMA</name>
<evidence type="ECO:0000313" key="2">
    <source>
        <dbReference type="Proteomes" id="UP000078559"/>
    </source>
</evidence>
<accession>A0A194WA30</accession>
<protein>
    <submittedName>
        <fullName evidence="1">Uncharacterized protein</fullName>
    </submittedName>
</protein>
<proteinExistence type="predicted"/>
<evidence type="ECO:0000313" key="1">
    <source>
        <dbReference type="EMBL" id="KUI73311.1"/>
    </source>
</evidence>
<sequence length="82" mass="9437">MLMPLTTRGVYPTLGKMRPLYVLYRASEGPAVRQLSFSFQLLDRKPDMLETSIDARDIETMINVSRCRKHCSKAAYVTIVRE</sequence>
<dbReference type="EMBL" id="CM003107">
    <property type="protein sequence ID" value="KUI73311.1"/>
    <property type="molecule type" value="Genomic_DNA"/>
</dbReference>
<gene>
    <name evidence="1" type="ORF">VM1G_11914</name>
</gene>
<dbReference type="AlphaFoldDB" id="A0A194WA30"/>
<reference evidence="1" key="1">
    <citation type="submission" date="2014-12" db="EMBL/GenBank/DDBJ databases">
        <title>Genome Sequence of Valsa Canker Pathogens Uncovers a Specific Adaption of Colonization on Woody Bark.</title>
        <authorList>
            <person name="Yin Z."/>
            <person name="Liu H."/>
            <person name="Gao X."/>
            <person name="Li Z."/>
            <person name="Song N."/>
            <person name="Ke X."/>
            <person name="Dai Q."/>
            <person name="Wu Y."/>
            <person name="Sun Y."/>
            <person name="Xu J.-R."/>
            <person name="Kang Z.K."/>
            <person name="Wang L."/>
            <person name="Huang L."/>
        </authorList>
    </citation>
    <scope>NUCLEOTIDE SEQUENCE [LARGE SCALE GENOMIC DNA]</scope>
    <source>
        <strain evidence="1">03-8</strain>
    </source>
</reference>
<keyword evidence="2" id="KW-1185">Reference proteome</keyword>
<dbReference type="Proteomes" id="UP000078559">
    <property type="component" value="Chromosome 10"/>
</dbReference>